<dbReference type="GeneID" id="106811114"/>
<keyword evidence="1" id="KW-0732">Signal</keyword>
<organism evidence="2 3">
    <name type="scientific">Priapulus caudatus</name>
    <name type="common">Priapulid worm</name>
    <dbReference type="NCBI Taxonomy" id="37621"/>
    <lineage>
        <taxon>Eukaryota</taxon>
        <taxon>Metazoa</taxon>
        <taxon>Ecdysozoa</taxon>
        <taxon>Scalidophora</taxon>
        <taxon>Priapulida</taxon>
        <taxon>Priapulimorpha</taxon>
        <taxon>Priapulimorphida</taxon>
        <taxon>Priapulidae</taxon>
        <taxon>Priapulus</taxon>
    </lineage>
</organism>
<reference evidence="3" key="1">
    <citation type="submission" date="2025-08" db="UniProtKB">
        <authorList>
            <consortium name="RefSeq"/>
        </authorList>
    </citation>
    <scope>IDENTIFICATION</scope>
</reference>
<sequence>MSSAVTWSIMCCLLVTHVVLTAGHDDDDDHDDDCHDDHDDDHHDHYDHATCVCNITAVETPCDHSWANHLFSPPIDFGTEWELVFKATAGVPMNLYTLWMSDSVLHVNVPEAMIPTSHYRINYKSHMANDWTYVEEVKLVFLKNDEVVVFVNFNGWCEDRVSWFSEENIIDSSFSDLPSCTLFTSIAGDSDSDMQRRFFIHDSYTCCSDDPGWIVVLDRMSPQEDDECDWGIMRPSERPMFLYCPDGESCSATSYTSADTMLILVRHGLGSGSCED</sequence>
<feature type="chain" id="PRO_5046335964" evidence="1">
    <location>
        <begin position="24"/>
        <end position="276"/>
    </location>
</feature>
<evidence type="ECO:0000313" key="2">
    <source>
        <dbReference type="Proteomes" id="UP000695022"/>
    </source>
</evidence>
<dbReference type="RefSeq" id="XP_014670139.1">
    <property type="nucleotide sequence ID" value="XM_014814653.1"/>
</dbReference>
<name>A0ABM1ED68_PRICU</name>
<gene>
    <name evidence="3" type="primary">LOC106811114</name>
</gene>
<evidence type="ECO:0000313" key="3">
    <source>
        <dbReference type="RefSeq" id="XP_014670139.1"/>
    </source>
</evidence>
<protein>
    <submittedName>
        <fullName evidence="3">Uncharacterized protein LOC106811114</fullName>
    </submittedName>
</protein>
<feature type="signal peptide" evidence="1">
    <location>
        <begin position="1"/>
        <end position="23"/>
    </location>
</feature>
<accession>A0ABM1ED68</accession>
<keyword evidence="2" id="KW-1185">Reference proteome</keyword>
<dbReference type="Proteomes" id="UP000695022">
    <property type="component" value="Unplaced"/>
</dbReference>
<proteinExistence type="predicted"/>
<evidence type="ECO:0000256" key="1">
    <source>
        <dbReference type="SAM" id="SignalP"/>
    </source>
</evidence>